<evidence type="ECO:0000256" key="2">
    <source>
        <dbReference type="ARBA" id="ARBA00022448"/>
    </source>
</evidence>
<feature type="region of interest" description="Disordered" evidence="7">
    <location>
        <begin position="1"/>
        <end position="41"/>
    </location>
</feature>
<feature type="transmembrane region" description="Helical" evidence="8">
    <location>
        <begin position="196"/>
        <end position="217"/>
    </location>
</feature>
<feature type="transmembrane region" description="Helical" evidence="8">
    <location>
        <begin position="344"/>
        <end position="362"/>
    </location>
</feature>
<dbReference type="EMBL" id="LN483332">
    <property type="protein sequence ID" value="CED85583.1"/>
    <property type="molecule type" value="Genomic_DNA"/>
</dbReference>
<dbReference type="PANTHER" id="PTHR43791">
    <property type="entry name" value="PERMEASE-RELATED"/>
    <property type="match status" value="1"/>
</dbReference>
<feature type="transmembrane region" description="Helical" evidence="8">
    <location>
        <begin position="229"/>
        <end position="252"/>
    </location>
</feature>
<proteinExistence type="inferred from homology"/>
<keyword evidence="2" id="KW-0813">Transport</keyword>
<evidence type="ECO:0000259" key="9">
    <source>
        <dbReference type="PROSITE" id="PS50850"/>
    </source>
</evidence>
<dbReference type="Pfam" id="PF07690">
    <property type="entry name" value="MFS_1"/>
    <property type="match status" value="1"/>
</dbReference>
<dbReference type="AlphaFoldDB" id="A0A0F7SZ40"/>
<evidence type="ECO:0000256" key="1">
    <source>
        <dbReference type="ARBA" id="ARBA00004141"/>
    </source>
</evidence>
<organism evidence="10">
    <name type="scientific">Phaffia rhodozyma</name>
    <name type="common">Yeast</name>
    <name type="synonym">Xanthophyllomyces dendrorhous</name>
    <dbReference type="NCBI Taxonomy" id="264483"/>
    <lineage>
        <taxon>Eukaryota</taxon>
        <taxon>Fungi</taxon>
        <taxon>Dikarya</taxon>
        <taxon>Basidiomycota</taxon>
        <taxon>Agaricomycotina</taxon>
        <taxon>Tremellomycetes</taxon>
        <taxon>Cystofilobasidiales</taxon>
        <taxon>Mrakiaceae</taxon>
        <taxon>Phaffia</taxon>
    </lineage>
</organism>
<feature type="transmembrane region" description="Helical" evidence="8">
    <location>
        <begin position="374"/>
        <end position="394"/>
    </location>
</feature>
<dbReference type="FunFam" id="1.20.1250.20:FF:000065">
    <property type="entry name" value="Putative MFS pantothenate transporter"/>
    <property type="match status" value="1"/>
</dbReference>
<dbReference type="InterPro" id="IPR011701">
    <property type="entry name" value="MFS"/>
</dbReference>
<dbReference type="GO" id="GO:0016020">
    <property type="term" value="C:membrane"/>
    <property type="evidence" value="ECO:0007669"/>
    <property type="project" value="UniProtKB-SubCell"/>
</dbReference>
<keyword evidence="4 8" id="KW-1133">Transmembrane helix</keyword>
<dbReference type="PANTHER" id="PTHR43791:SF64">
    <property type="entry name" value="MAJOR FACILITATOR SUPERFAMILY (MFS) PROFILE DOMAIN-CONTAINING PROTEIN"/>
    <property type="match status" value="1"/>
</dbReference>
<feature type="transmembrane region" description="Helical" evidence="8">
    <location>
        <begin position="464"/>
        <end position="483"/>
    </location>
</feature>
<keyword evidence="5 8" id="KW-0472">Membrane</keyword>
<dbReference type="PROSITE" id="PS50850">
    <property type="entry name" value="MFS"/>
    <property type="match status" value="1"/>
</dbReference>
<evidence type="ECO:0000256" key="8">
    <source>
        <dbReference type="SAM" id="Phobius"/>
    </source>
</evidence>
<dbReference type="InterPro" id="IPR020846">
    <property type="entry name" value="MFS_dom"/>
</dbReference>
<evidence type="ECO:0000256" key="4">
    <source>
        <dbReference type="ARBA" id="ARBA00022989"/>
    </source>
</evidence>
<sequence>MCPHNQLAYNPDLSPSHSPSMSDSKLEKLEGTLSSVDPPPQGCCCSPPGQQSYRTKQAERKFLWKLDLCLLTWAWFSYVIKQIDASNYKTAYASGMKEDLNMGGNELNYMDTTYRVGYALMIIPSQIILTKIRPSYWLPGLEIAWGLMTGLMAACKTVNGMYALRFFIGLLEASSYPGIVCVLCCWYTPSELATRLAIFGTSYPAANIFVGFMQAALHSNMDGVGGLPGWKWLFVFNAMMTVIIASFGLLLIPDNPGETRVIWLSKLERLIAQERMSDVKKLPPTKWTLALVKKVFTSWTLYVFGLAYVGWTETQNANTWIILFLKAAKNANGTTRFSVSQLNLIPIGGYVLQIIVMVGCAWGSGRTGRKLEWIVGQMTTMLIGTIILSIWPASFETKMVGYYLLWMSNGVGPILIAWMADWCPSPEERSLQIGVIVTFVYVIDSWANVLIYPAAQAPHYRVGYRAALGFAVLCIVASFVFYFKDRELKRQAKCCDPSECGQTGCECDCRPVSADEDPSGIVEEKSCHRQQQVETKDEKEDGIEVVSAKKACCGPPASTPAIVPVSALTPQAT</sequence>
<reference evidence="10" key="1">
    <citation type="submission" date="2014-08" db="EMBL/GenBank/DDBJ databases">
        <authorList>
            <person name="Sharma Rahul"/>
            <person name="Thines Marco"/>
        </authorList>
    </citation>
    <scope>NUCLEOTIDE SEQUENCE</scope>
</reference>
<dbReference type="InterPro" id="IPR036259">
    <property type="entry name" value="MFS_trans_sf"/>
</dbReference>
<evidence type="ECO:0000313" key="10">
    <source>
        <dbReference type="EMBL" id="CED85583.1"/>
    </source>
</evidence>
<feature type="compositionally biased region" description="Low complexity" evidence="7">
    <location>
        <begin position="11"/>
        <end position="23"/>
    </location>
</feature>
<evidence type="ECO:0000256" key="7">
    <source>
        <dbReference type="SAM" id="MobiDB-lite"/>
    </source>
</evidence>
<evidence type="ECO:0000256" key="3">
    <source>
        <dbReference type="ARBA" id="ARBA00022692"/>
    </source>
</evidence>
<dbReference type="Gene3D" id="1.20.1250.20">
    <property type="entry name" value="MFS general substrate transporter like domains"/>
    <property type="match status" value="2"/>
</dbReference>
<dbReference type="SUPFAM" id="SSF103473">
    <property type="entry name" value="MFS general substrate transporter"/>
    <property type="match status" value="1"/>
</dbReference>
<comment type="similarity">
    <text evidence="6">Belongs to the major facilitator superfamily. Allantoate permease family.</text>
</comment>
<feature type="transmembrane region" description="Helical" evidence="8">
    <location>
        <begin position="166"/>
        <end position="189"/>
    </location>
</feature>
<keyword evidence="3 8" id="KW-0812">Transmembrane</keyword>
<name>A0A0F7SZ40_PHARH</name>
<accession>A0A0F7SZ40</accession>
<dbReference type="GO" id="GO:0022857">
    <property type="term" value="F:transmembrane transporter activity"/>
    <property type="evidence" value="ECO:0007669"/>
    <property type="project" value="InterPro"/>
</dbReference>
<feature type="transmembrane region" description="Helical" evidence="8">
    <location>
        <begin position="291"/>
        <end position="311"/>
    </location>
</feature>
<protein>
    <submittedName>
        <fullName evidence="10">Permease of the major facilitator superfamily</fullName>
    </submittedName>
</protein>
<feature type="transmembrane region" description="Helical" evidence="8">
    <location>
        <begin position="400"/>
        <end position="419"/>
    </location>
</feature>
<evidence type="ECO:0000256" key="6">
    <source>
        <dbReference type="ARBA" id="ARBA00037968"/>
    </source>
</evidence>
<feature type="domain" description="Major facilitator superfamily (MFS) profile" evidence="9">
    <location>
        <begin position="70"/>
        <end position="489"/>
    </location>
</feature>
<comment type="subcellular location">
    <subcellularLocation>
        <location evidence="1">Membrane</location>
        <topology evidence="1">Multi-pass membrane protein</topology>
    </subcellularLocation>
</comment>
<feature type="transmembrane region" description="Helical" evidence="8">
    <location>
        <begin position="431"/>
        <end position="452"/>
    </location>
</feature>
<evidence type="ECO:0000256" key="5">
    <source>
        <dbReference type="ARBA" id="ARBA00023136"/>
    </source>
</evidence>